<name>A0A317C2S5_9GAMM</name>
<gene>
    <name evidence="1" type="ORF">DKW60_20150</name>
</gene>
<dbReference type="OrthoDB" id="9778998at2"/>
<dbReference type="EMBL" id="QGKM01000079">
    <property type="protein sequence ID" value="PWQ92647.1"/>
    <property type="molecule type" value="Genomic_DNA"/>
</dbReference>
<dbReference type="PROSITE" id="PS51257">
    <property type="entry name" value="PROKAR_LIPOPROTEIN"/>
    <property type="match status" value="1"/>
</dbReference>
<evidence type="ECO:0000313" key="2">
    <source>
        <dbReference type="Proteomes" id="UP000245539"/>
    </source>
</evidence>
<accession>A0A317C2S5</accession>
<proteinExistence type="predicted"/>
<reference evidence="1 2" key="1">
    <citation type="submission" date="2018-05" db="EMBL/GenBank/DDBJ databases">
        <title>Leucothrix arctica sp. nov., isolated from Arctic seawater.</title>
        <authorList>
            <person name="Choi A."/>
            <person name="Baek K."/>
        </authorList>
    </citation>
    <scope>NUCLEOTIDE SEQUENCE [LARGE SCALE GENOMIC DNA]</scope>
    <source>
        <strain evidence="1 2">JCM 18388</strain>
    </source>
</reference>
<dbReference type="RefSeq" id="WP_109839464.1">
    <property type="nucleotide sequence ID" value="NZ_QGKM01000079.1"/>
</dbReference>
<dbReference type="Proteomes" id="UP000245539">
    <property type="component" value="Unassembled WGS sequence"/>
</dbReference>
<dbReference type="Pfam" id="PF09826">
    <property type="entry name" value="Beta_propel"/>
    <property type="match status" value="1"/>
</dbReference>
<evidence type="ECO:0000313" key="1">
    <source>
        <dbReference type="EMBL" id="PWQ92647.1"/>
    </source>
</evidence>
<comment type="caution">
    <text evidence="1">The sequence shown here is derived from an EMBL/GenBank/DDBJ whole genome shotgun (WGS) entry which is preliminary data.</text>
</comment>
<dbReference type="AlphaFoldDB" id="A0A317C2S5"/>
<dbReference type="InterPro" id="IPR019198">
    <property type="entry name" value="Beta_propeller_containing"/>
</dbReference>
<keyword evidence="2" id="KW-1185">Reference proteome</keyword>
<organism evidence="1 2">
    <name type="scientific">Leucothrix pacifica</name>
    <dbReference type="NCBI Taxonomy" id="1247513"/>
    <lineage>
        <taxon>Bacteria</taxon>
        <taxon>Pseudomonadati</taxon>
        <taxon>Pseudomonadota</taxon>
        <taxon>Gammaproteobacteria</taxon>
        <taxon>Thiotrichales</taxon>
        <taxon>Thiotrichaceae</taxon>
        <taxon>Leucothrix</taxon>
    </lineage>
</organism>
<evidence type="ECO:0008006" key="3">
    <source>
        <dbReference type="Google" id="ProtNLM"/>
    </source>
</evidence>
<sequence length="660" mass="72749">METTIKIIVLLLTSLTLYSCGGGCDDQQPLSQSTGSLTIERASSNDELERYLKASLVNNYATEVHRPVYMLASADSAEASVSGTAQTFSTTNTQESDVDEADRLKTNGDVIFTSSINAPEINIFSAQPGAPALATYPVDTLNDAKLSGLYLRSNANQLIALSGDSPQNFPLWDNWFTPSHWADRKTEVFSLDVAVPTAPELQRKLTLDGQLISSRRIGSTLYLATRHTPSIDGLTEYPEDERALHTNRDLINAESLAEMMPHYQINGGSEQSLFSVEDCFVGDYQHPKQQQSSIIGLIAVDLNDATLTPRGQCYVGDAETIYASAKAIYLATTHVAYDDKSSTELHKFSLDGAVPNYRGTGSVSGHLGWQQDLKPFRMSEHNDVLRIVTYTGDQSDSDRSPTTLYTLRENTATASLDILGSLPNETHPAPLGKPGEQIYATRFIADKAYLVTFRTTDPLYIVDLTDPANPFMASELEINGYSDYLHPVGENYLLGIGKDAVAANQTENSSDVMGDGRGAWVQGVKLSLIDISDASAPYEKQQIILGKRGSDTAASQTHHALTSLLRGDILEIALPLTIHDTPFFDDMPDSPSQYYQWTKDTLYRLSINTNTGEIQTLADIDSERRRDDPMYYYSQEWQHDRSAIIDDTVYYLQGDKVISN</sequence>
<protein>
    <recommendedName>
        <fullName evidence="3">Beta propeller domain-containing protein</fullName>
    </recommendedName>
</protein>